<feature type="region of interest" description="Disordered" evidence="1">
    <location>
        <begin position="96"/>
        <end position="178"/>
    </location>
</feature>
<reference evidence="2 3" key="1">
    <citation type="submission" date="2021-06" db="EMBL/GenBank/DDBJ databases">
        <title>Caerostris darwini draft genome.</title>
        <authorList>
            <person name="Kono N."/>
            <person name="Arakawa K."/>
        </authorList>
    </citation>
    <scope>NUCLEOTIDE SEQUENCE [LARGE SCALE GENOMIC DNA]</scope>
</reference>
<name>A0AAV4QXW1_9ARAC</name>
<feature type="compositionally biased region" description="Basic and acidic residues" evidence="1">
    <location>
        <begin position="98"/>
        <end position="133"/>
    </location>
</feature>
<dbReference type="EMBL" id="BPLQ01005147">
    <property type="protein sequence ID" value="GIY12912.1"/>
    <property type="molecule type" value="Genomic_DNA"/>
</dbReference>
<keyword evidence="3" id="KW-1185">Reference proteome</keyword>
<comment type="caution">
    <text evidence="2">The sequence shown here is derived from an EMBL/GenBank/DDBJ whole genome shotgun (WGS) entry which is preliminary data.</text>
</comment>
<proteinExistence type="predicted"/>
<evidence type="ECO:0000313" key="3">
    <source>
        <dbReference type="Proteomes" id="UP001054837"/>
    </source>
</evidence>
<organism evidence="2 3">
    <name type="scientific">Caerostris darwini</name>
    <dbReference type="NCBI Taxonomy" id="1538125"/>
    <lineage>
        <taxon>Eukaryota</taxon>
        <taxon>Metazoa</taxon>
        <taxon>Ecdysozoa</taxon>
        <taxon>Arthropoda</taxon>
        <taxon>Chelicerata</taxon>
        <taxon>Arachnida</taxon>
        <taxon>Araneae</taxon>
        <taxon>Araneomorphae</taxon>
        <taxon>Entelegynae</taxon>
        <taxon>Araneoidea</taxon>
        <taxon>Araneidae</taxon>
        <taxon>Caerostris</taxon>
    </lineage>
</organism>
<dbReference type="Proteomes" id="UP001054837">
    <property type="component" value="Unassembled WGS sequence"/>
</dbReference>
<evidence type="ECO:0000313" key="2">
    <source>
        <dbReference type="EMBL" id="GIY12912.1"/>
    </source>
</evidence>
<accession>A0AAV4QXW1</accession>
<dbReference type="AlphaFoldDB" id="A0AAV4QXW1"/>
<gene>
    <name evidence="2" type="primary">AVEN_107297_1</name>
    <name evidence="2" type="ORF">CDAR_180761</name>
</gene>
<feature type="compositionally biased region" description="Basic residues" evidence="1">
    <location>
        <begin position="140"/>
        <end position="174"/>
    </location>
</feature>
<evidence type="ECO:0000256" key="1">
    <source>
        <dbReference type="SAM" id="MobiDB-lite"/>
    </source>
</evidence>
<sequence length="216" mass="25392">MTYTDRSMNLTVKKDLDFIFCDFVDFPLSFSMSSRIVFLNKITLKCIAREKARKERAMSIRLRMSGRYKIVPESDNEKVEELMYENFSRHFGANDRGQAMEEVPKPAPVKETKVPQLGGDEKSKDVTNPKRETISSIFRSGKRKGKGRKKKISKKRKKNRKKKIRNGKLPRRNQIKFTQRVDQNLFQSLQQDLEKLVSQKRKIQKPVQERQILVKP</sequence>
<protein>
    <submittedName>
        <fullName evidence="2">Uncharacterized protein</fullName>
    </submittedName>
</protein>